<evidence type="ECO:0000313" key="1">
    <source>
        <dbReference type="EMBL" id="CAI8013699.1"/>
    </source>
</evidence>
<keyword evidence="2" id="KW-1185">Reference proteome</keyword>
<gene>
    <name evidence="1" type="ORF">GBAR_LOCUS8651</name>
</gene>
<dbReference type="EMBL" id="CASHTH010001286">
    <property type="protein sequence ID" value="CAI8013699.1"/>
    <property type="molecule type" value="Genomic_DNA"/>
</dbReference>
<accession>A0AA35RM78</accession>
<proteinExistence type="predicted"/>
<name>A0AA35RM78_GEOBA</name>
<protein>
    <submittedName>
        <fullName evidence="1">Uncharacterized protein</fullName>
    </submittedName>
</protein>
<dbReference type="AlphaFoldDB" id="A0AA35RM78"/>
<reference evidence="1" key="1">
    <citation type="submission" date="2023-03" db="EMBL/GenBank/DDBJ databases">
        <authorList>
            <person name="Steffen K."/>
            <person name="Cardenas P."/>
        </authorList>
    </citation>
    <scope>NUCLEOTIDE SEQUENCE</scope>
</reference>
<organism evidence="1 2">
    <name type="scientific">Geodia barretti</name>
    <name type="common">Barrett's horny sponge</name>
    <dbReference type="NCBI Taxonomy" id="519541"/>
    <lineage>
        <taxon>Eukaryota</taxon>
        <taxon>Metazoa</taxon>
        <taxon>Porifera</taxon>
        <taxon>Demospongiae</taxon>
        <taxon>Heteroscleromorpha</taxon>
        <taxon>Tetractinellida</taxon>
        <taxon>Astrophorina</taxon>
        <taxon>Geodiidae</taxon>
        <taxon>Geodia</taxon>
    </lineage>
</organism>
<evidence type="ECO:0000313" key="2">
    <source>
        <dbReference type="Proteomes" id="UP001174909"/>
    </source>
</evidence>
<comment type="caution">
    <text evidence="1">The sequence shown here is derived from an EMBL/GenBank/DDBJ whole genome shotgun (WGS) entry which is preliminary data.</text>
</comment>
<sequence>MLPAWKCWNGPCASGARSWW</sequence>
<dbReference type="Proteomes" id="UP001174909">
    <property type="component" value="Unassembled WGS sequence"/>
</dbReference>